<feature type="transmembrane region" description="Helical" evidence="7">
    <location>
        <begin position="321"/>
        <end position="343"/>
    </location>
</feature>
<comment type="similarity">
    <text evidence="2">Belongs to the UPF0324 family.</text>
</comment>
<keyword evidence="6 7" id="KW-0472">Membrane</keyword>
<keyword evidence="5 7" id="KW-1133">Transmembrane helix</keyword>
<evidence type="ECO:0000313" key="9">
    <source>
        <dbReference type="Proteomes" id="UP000252884"/>
    </source>
</evidence>
<dbReference type="InterPro" id="IPR018383">
    <property type="entry name" value="UPF0324_pro"/>
</dbReference>
<organism evidence="8 9">
    <name type="scientific">Pseudorhodoferax soli</name>
    <dbReference type="NCBI Taxonomy" id="545864"/>
    <lineage>
        <taxon>Bacteria</taxon>
        <taxon>Pseudomonadati</taxon>
        <taxon>Pseudomonadota</taxon>
        <taxon>Betaproteobacteria</taxon>
        <taxon>Burkholderiales</taxon>
        <taxon>Comamonadaceae</taxon>
    </lineage>
</organism>
<feature type="transmembrane region" description="Helical" evidence="7">
    <location>
        <begin position="128"/>
        <end position="150"/>
    </location>
</feature>
<name>A0A368X5D6_9BURK</name>
<evidence type="ECO:0000256" key="2">
    <source>
        <dbReference type="ARBA" id="ARBA00007977"/>
    </source>
</evidence>
<dbReference type="PANTHER" id="PTHR30106">
    <property type="entry name" value="INNER MEMBRANE PROTEIN YEIH-RELATED"/>
    <property type="match status" value="1"/>
</dbReference>
<evidence type="ECO:0000256" key="4">
    <source>
        <dbReference type="ARBA" id="ARBA00022692"/>
    </source>
</evidence>
<keyword evidence="4 7" id="KW-0812">Transmembrane</keyword>
<dbReference type="OrthoDB" id="9805703at2"/>
<keyword evidence="9" id="KW-1185">Reference proteome</keyword>
<evidence type="ECO:0000256" key="7">
    <source>
        <dbReference type="SAM" id="Phobius"/>
    </source>
</evidence>
<dbReference type="RefSeq" id="WP_114472742.1">
    <property type="nucleotide sequence ID" value="NZ_QPJK01000020.1"/>
</dbReference>
<feature type="transmembrane region" description="Helical" evidence="7">
    <location>
        <begin position="259"/>
        <end position="277"/>
    </location>
</feature>
<gene>
    <name evidence="8" type="ORF">DES41_12056</name>
</gene>
<dbReference type="AlphaFoldDB" id="A0A368X5D6"/>
<accession>A0A368X5D6</accession>
<dbReference type="NCBIfam" id="TIGR00698">
    <property type="entry name" value="YeiH family putative sulfate export transporter"/>
    <property type="match status" value="1"/>
</dbReference>
<dbReference type="InterPro" id="IPR004630">
    <property type="entry name" value="UPF0324_YeiH-like"/>
</dbReference>
<protein>
    <submittedName>
        <fullName evidence="8">Putative integral membrane protein (TIGR00698 family)</fullName>
    </submittedName>
</protein>
<reference evidence="8 9" key="1">
    <citation type="submission" date="2018-07" db="EMBL/GenBank/DDBJ databases">
        <title>Genomic Encyclopedia of Type Strains, Phase IV (KMG-IV): sequencing the most valuable type-strain genomes for metagenomic binning, comparative biology and taxonomic classification.</title>
        <authorList>
            <person name="Goeker M."/>
        </authorList>
    </citation>
    <scope>NUCLEOTIDE SEQUENCE [LARGE SCALE GENOMIC DNA]</scope>
    <source>
        <strain evidence="8 9">DSM 21634</strain>
    </source>
</reference>
<dbReference type="GO" id="GO:0005886">
    <property type="term" value="C:plasma membrane"/>
    <property type="evidence" value="ECO:0007669"/>
    <property type="project" value="UniProtKB-SubCell"/>
</dbReference>
<evidence type="ECO:0000256" key="5">
    <source>
        <dbReference type="ARBA" id="ARBA00022989"/>
    </source>
</evidence>
<feature type="transmembrane region" description="Helical" evidence="7">
    <location>
        <begin position="229"/>
        <end position="247"/>
    </location>
</feature>
<comment type="subcellular location">
    <subcellularLocation>
        <location evidence="1">Cell membrane</location>
        <topology evidence="1">Multi-pass membrane protein</topology>
    </subcellularLocation>
</comment>
<proteinExistence type="inferred from homology"/>
<feature type="transmembrane region" description="Helical" evidence="7">
    <location>
        <begin position="36"/>
        <end position="55"/>
    </location>
</feature>
<comment type="caution">
    <text evidence="8">The sequence shown here is derived from an EMBL/GenBank/DDBJ whole genome shotgun (WGS) entry which is preliminary data.</text>
</comment>
<evidence type="ECO:0000256" key="6">
    <source>
        <dbReference type="ARBA" id="ARBA00023136"/>
    </source>
</evidence>
<evidence type="ECO:0000256" key="1">
    <source>
        <dbReference type="ARBA" id="ARBA00004651"/>
    </source>
</evidence>
<dbReference type="Pfam" id="PF03601">
    <property type="entry name" value="Cons_hypoth698"/>
    <property type="match status" value="1"/>
</dbReference>
<evidence type="ECO:0000313" key="8">
    <source>
        <dbReference type="EMBL" id="RCW63232.1"/>
    </source>
</evidence>
<dbReference type="PANTHER" id="PTHR30106:SF2">
    <property type="entry name" value="UPF0324 INNER MEMBRANE PROTEIN YEIH"/>
    <property type="match status" value="1"/>
</dbReference>
<feature type="transmembrane region" description="Helical" evidence="7">
    <location>
        <begin position="94"/>
        <end position="122"/>
    </location>
</feature>
<feature type="transmembrane region" description="Helical" evidence="7">
    <location>
        <begin position="289"/>
        <end position="309"/>
    </location>
</feature>
<dbReference type="EMBL" id="QPJK01000020">
    <property type="protein sequence ID" value="RCW63232.1"/>
    <property type="molecule type" value="Genomic_DNA"/>
</dbReference>
<dbReference type="Proteomes" id="UP000252884">
    <property type="component" value="Unassembled WGS sequence"/>
</dbReference>
<feature type="transmembrane region" description="Helical" evidence="7">
    <location>
        <begin position="157"/>
        <end position="178"/>
    </location>
</feature>
<sequence>MRSPLSLNGMLPGLALAALIAASAMALSSLPWMQSHGLSALTLAIVLGMTLGNLMPGPWHGTLAPGVNFSKQRLLRLGVVLYGFRLTIQDVGHVGWAGIAIDAVILGSTFGLACLIGTRWLAMDRKTSMLIGIGSSVCGAAAVIAAEPVVKGRADQVAVAIATVVVFGTISIFFYPFLYSLNEQWQLIPGGQAGFGIYTGSTVHEVAQVVAIGKSIGVEATDTAVIAKMVRVMMLAPFLICIAAWLARQPDAESGRGSAKAMIPWFAVGFVAVVLFNSLRLLPAAANDVINVVDTALLAMAMAALGVSTRVGAIRQAGAKPLVLALILFAWLVIGGAFVNHWVMSFVL</sequence>
<evidence type="ECO:0000256" key="3">
    <source>
        <dbReference type="ARBA" id="ARBA00022475"/>
    </source>
</evidence>
<keyword evidence="3" id="KW-1003">Cell membrane</keyword>